<dbReference type="Gene3D" id="3.30.40.10">
    <property type="entry name" value="Zinc/RING finger domain, C3HC4 (zinc finger)"/>
    <property type="match status" value="1"/>
</dbReference>
<keyword evidence="15" id="KW-1185">Reference proteome</keyword>
<evidence type="ECO:0000256" key="1">
    <source>
        <dbReference type="ARBA" id="ARBA00007025"/>
    </source>
</evidence>
<keyword evidence="2" id="KW-0479">Metal-binding</keyword>
<dbReference type="InterPro" id="IPR001841">
    <property type="entry name" value="Znf_RING"/>
</dbReference>
<dbReference type="GO" id="GO:0008094">
    <property type="term" value="F:ATP-dependent activity, acting on DNA"/>
    <property type="evidence" value="ECO:0007669"/>
    <property type="project" value="TreeGrafter"/>
</dbReference>
<dbReference type="GO" id="GO:0000724">
    <property type="term" value="P:double-strand break repair via homologous recombination"/>
    <property type="evidence" value="ECO:0007669"/>
    <property type="project" value="TreeGrafter"/>
</dbReference>
<evidence type="ECO:0000256" key="3">
    <source>
        <dbReference type="ARBA" id="ARBA00022741"/>
    </source>
</evidence>
<feature type="region of interest" description="Disordered" evidence="10">
    <location>
        <begin position="186"/>
        <end position="208"/>
    </location>
</feature>
<proteinExistence type="inferred from homology"/>
<evidence type="ECO:0000313" key="15">
    <source>
        <dbReference type="Proteomes" id="UP000054549"/>
    </source>
</evidence>
<dbReference type="CDD" id="cd18008">
    <property type="entry name" value="DEXDc_SHPRH-like"/>
    <property type="match status" value="1"/>
</dbReference>
<dbReference type="GO" id="GO:0008270">
    <property type="term" value="F:zinc ion binding"/>
    <property type="evidence" value="ECO:0007669"/>
    <property type="project" value="UniProtKB-KW"/>
</dbReference>
<dbReference type="PANTHER" id="PTHR45626">
    <property type="entry name" value="TRANSCRIPTION TERMINATION FACTOR 2-RELATED"/>
    <property type="match status" value="1"/>
</dbReference>
<dbReference type="InterPro" id="IPR017907">
    <property type="entry name" value="Znf_RING_CS"/>
</dbReference>
<dbReference type="CDD" id="cd18793">
    <property type="entry name" value="SF2_C_SNF"/>
    <property type="match status" value="1"/>
</dbReference>
<dbReference type="SUPFAM" id="SSF52540">
    <property type="entry name" value="P-loop containing nucleoside triphosphate hydrolases"/>
    <property type="match status" value="2"/>
</dbReference>
<evidence type="ECO:0000256" key="5">
    <source>
        <dbReference type="ARBA" id="ARBA00022801"/>
    </source>
</evidence>
<feature type="domain" description="RING-type" evidence="11">
    <location>
        <begin position="874"/>
        <end position="922"/>
    </location>
</feature>
<dbReference type="InterPro" id="IPR001650">
    <property type="entry name" value="Helicase_C-like"/>
</dbReference>
<sequence length="1208" mass="136059">MKEAELCALAKEQIGLLDKSPDSTVPKSYLDELKMHVGLYPHDTNFRVRIDAKEGTASITCLEGRCNGMVVPAGGKPQGLNDVFRLYRRHALTYLPHQQSREERLKAVQTCSLPNLKEEKRPVTRPGESSLLKVLDTNTPPSSRTTSLSKLTPPIKTTTPAAQQAGKRVSSLTRVKCIPTVAEVTKGAGTKEKKGNHEPSTENTPNSQIEPLTTVKRLDLIHIRGQIALARDRIAAAREAKAALISKTTKTTVADKRKMAHFDNQILLDSCLVDKLNLTIDSIMNNDPYESTQLYSTGSTYISPIQQHFHDVPETEHSFATNSSSSAYTYDPGQVSAFQESISAPAALDTKDGLLGHSSVPIASTSSLANALDMRPLTPNYLPSNLSSFRDVATRSNSAASDEIPIFAGYDDGEDVEMHEYKMGLGPQSDDISKFLIMAGNSEHFDGNTTVEKAFKQLGLKTQYDMLPGMAVALMPHQTIGVSWMIDKEENLKGGALSDEMGLGKTVQMIALMVKNRSTDPSLKTNLIIAPAALLDQWKLEIELKTNNTLSCLIYHGSSKPKRQDVLLNYDVVLTTYQTMALEWPDYEKEARKERDRQRKRKKEVNPVQEDSDDDVQYTAKKRKIQTKGLLFDVEFYRVVLDEAQNIRNKRTRMSRAVTELQATYRWCLTGTPVINSLTDVYPYLRFIRVRPWHDWTDFRLHIASYEKKQPQVAANRLQAIVATFMLRRMKNSLLDGKRLIELPEKTISMIRLEFSPEEREVYKMVEIRSQAKFNKFLRAGTVLKNYHQVLVLLLRLRQVCVHPTLITEDGKAYLLPGEQRKDNEDKRDELARARTLVSPQFVEKMKNKLKDAATARLKAEKESLESSVEDDECPICFDLLTDAVVTPCTHVFCRECIMDVLNTLPVEVPDNERGHPCPSCRSPISKGRLFSRAAFEATVDEDNASCTKTEEDDDDLSDFIVPDGEVSDERDQGTCGWKKTGGQWNEIESDDEEDNKEDVGIIFGAGPATSGSKSVEIMPRFLPSTKMKYMMESLEKTFKDRPDEKVLVISQWTACLSLVSEYLTERSILHVKFQGDMKRQERDRAVREFMSKNRTRVMLMSLKCGGIGLNLTRANNVINLDLAWSQAIESQAFDRVHRLGQRKAVYVERLVIANTVEDRVLELQQRKQTLADGSLGEGTGKKMKRLNVRELANLFGLDIHGRRNTNY</sequence>
<feature type="region of interest" description="Disordered" evidence="10">
    <location>
        <begin position="589"/>
        <end position="615"/>
    </location>
</feature>
<name>A0A0C2W922_AMAMK</name>
<dbReference type="InterPro" id="IPR038718">
    <property type="entry name" value="SNF2-like_sf"/>
</dbReference>
<dbReference type="PANTHER" id="PTHR45626:SF16">
    <property type="entry name" value="ATP-DEPENDENT HELICASE ULS1"/>
    <property type="match status" value="1"/>
</dbReference>
<dbReference type="Pfam" id="PF00176">
    <property type="entry name" value="SNF2-rel_dom"/>
    <property type="match status" value="1"/>
</dbReference>
<evidence type="ECO:0000313" key="14">
    <source>
        <dbReference type="EMBL" id="KIL57702.1"/>
    </source>
</evidence>
<feature type="domain" description="Helicase C-terminal" evidence="13">
    <location>
        <begin position="1027"/>
        <end position="1188"/>
    </location>
</feature>
<keyword evidence="7" id="KW-0862">Zinc</keyword>
<feature type="compositionally biased region" description="Polar residues" evidence="10">
    <location>
        <begin position="136"/>
        <end position="162"/>
    </location>
</feature>
<dbReference type="PROSITE" id="PS00518">
    <property type="entry name" value="ZF_RING_1"/>
    <property type="match status" value="1"/>
</dbReference>
<evidence type="ECO:0000256" key="4">
    <source>
        <dbReference type="ARBA" id="ARBA00022771"/>
    </source>
</evidence>
<dbReference type="SMART" id="SM00490">
    <property type="entry name" value="HELICc"/>
    <property type="match status" value="1"/>
</dbReference>
<dbReference type="PROSITE" id="PS51192">
    <property type="entry name" value="HELICASE_ATP_BIND_1"/>
    <property type="match status" value="1"/>
</dbReference>
<evidence type="ECO:0000256" key="7">
    <source>
        <dbReference type="ARBA" id="ARBA00022833"/>
    </source>
</evidence>
<dbReference type="GO" id="GO:0005634">
    <property type="term" value="C:nucleus"/>
    <property type="evidence" value="ECO:0007669"/>
    <property type="project" value="TreeGrafter"/>
</dbReference>
<dbReference type="InterPro" id="IPR050628">
    <property type="entry name" value="SNF2_RAD54_helicase_TF"/>
</dbReference>
<dbReference type="Gene3D" id="3.40.50.300">
    <property type="entry name" value="P-loop containing nucleotide triphosphate hydrolases"/>
    <property type="match status" value="2"/>
</dbReference>
<dbReference type="HOGENOM" id="CLU_000315_2_8_1"/>
<dbReference type="GO" id="GO:0004386">
    <property type="term" value="F:helicase activity"/>
    <property type="evidence" value="ECO:0007669"/>
    <property type="project" value="UniProtKB-KW"/>
</dbReference>
<dbReference type="InterPro" id="IPR013083">
    <property type="entry name" value="Znf_RING/FYVE/PHD"/>
</dbReference>
<gene>
    <name evidence="14" type="ORF">M378DRAFT_133103</name>
</gene>
<accession>A0A0C2W922</accession>
<dbReference type="STRING" id="946122.A0A0C2W922"/>
<organism evidence="14 15">
    <name type="scientific">Amanita muscaria (strain Koide BX008)</name>
    <dbReference type="NCBI Taxonomy" id="946122"/>
    <lineage>
        <taxon>Eukaryota</taxon>
        <taxon>Fungi</taxon>
        <taxon>Dikarya</taxon>
        <taxon>Basidiomycota</taxon>
        <taxon>Agaricomycotina</taxon>
        <taxon>Agaricomycetes</taxon>
        <taxon>Agaricomycetidae</taxon>
        <taxon>Agaricales</taxon>
        <taxon>Pluteineae</taxon>
        <taxon>Amanitaceae</taxon>
        <taxon>Amanita</taxon>
    </lineage>
</organism>
<evidence type="ECO:0000259" key="13">
    <source>
        <dbReference type="PROSITE" id="PS51194"/>
    </source>
</evidence>
<dbReference type="InterPro" id="IPR027417">
    <property type="entry name" value="P-loop_NTPase"/>
</dbReference>
<evidence type="ECO:0000256" key="2">
    <source>
        <dbReference type="ARBA" id="ARBA00022723"/>
    </source>
</evidence>
<keyword evidence="8" id="KW-0067">ATP-binding</keyword>
<evidence type="ECO:0000256" key="6">
    <source>
        <dbReference type="ARBA" id="ARBA00022806"/>
    </source>
</evidence>
<keyword evidence="6" id="KW-0347">Helicase</keyword>
<keyword evidence="5" id="KW-0378">Hydrolase</keyword>
<dbReference type="Proteomes" id="UP000054549">
    <property type="component" value="Unassembled WGS sequence"/>
</dbReference>
<feature type="compositionally biased region" description="Basic and acidic residues" evidence="10">
    <location>
        <begin position="189"/>
        <end position="200"/>
    </location>
</feature>
<evidence type="ECO:0000259" key="12">
    <source>
        <dbReference type="PROSITE" id="PS51192"/>
    </source>
</evidence>
<feature type="region of interest" description="Disordered" evidence="10">
    <location>
        <begin position="943"/>
        <end position="994"/>
    </location>
</feature>
<dbReference type="SMART" id="SM00184">
    <property type="entry name" value="RING"/>
    <property type="match status" value="1"/>
</dbReference>
<feature type="domain" description="Helicase ATP-binding" evidence="12">
    <location>
        <begin position="486"/>
        <end position="691"/>
    </location>
</feature>
<dbReference type="OrthoDB" id="423559at2759"/>
<dbReference type="GO" id="GO:0005524">
    <property type="term" value="F:ATP binding"/>
    <property type="evidence" value="ECO:0007669"/>
    <property type="project" value="UniProtKB-KW"/>
</dbReference>
<dbReference type="EMBL" id="KN818360">
    <property type="protein sequence ID" value="KIL57702.1"/>
    <property type="molecule type" value="Genomic_DNA"/>
</dbReference>
<dbReference type="InParanoid" id="A0A0C2W922"/>
<keyword evidence="3" id="KW-0547">Nucleotide-binding</keyword>
<dbReference type="InterPro" id="IPR014001">
    <property type="entry name" value="Helicase_ATP-bd"/>
</dbReference>
<evidence type="ECO:0000256" key="10">
    <source>
        <dbReference type="SAM" id="MobiDB-lite"/>
    </source>
</evidence>
<evidence type="ECO:0000259" key="11">
    <source>
        <dbReference type="PROSITE" id="PS50089"/>
    </source>
</evidence>
<dbReference type="InterPro" id="IPR000330">
    <property type="entry name" value="SNF2_N"/>
</dbReference>
<dbReference type="Gene3D" id="3.40.50.10810">
    <property type="entry name" value="Tandem AAA-ATPase domain"/>
    <property type="match status" value="1"/>
</dbReference>
<dbReference type="SMART" id="SM00487">
    <property type="entry name" value="DEXDc"/>
    <property type="match status" value="1"/>
</dbReference>
<dbReference type="InterPro" id="IPR049730">
    <property type="entry name" value="SNF2/RAD54-like_C"/>
</dbReference>
<dbReference type="AlphaFoldDB" id="A0A0C2W922"/>
<dbReference type="PROSITE" id="PS51194">
    <property type="entry name" value="HELICASE_CTER"/>
    <property type="match status" value="1"/>
</dbReference>
<dbReference type="Pfam" id="PF13923">
    <property type="entry name" value="zf-C3HC4_2"/>
    <property type="match status" value="1"/>
</dbReference>
<dbReference type="Pfam" id="PF00271">
    <property type="entry name" value="Helicase_C"/>
    <property type="match status" value="1"/>
</dbReference>
<keyword evidence="4 9" id="KW-0863">Zinc-finger</keyword>
<dbReference type="PROSITE" id="PS50089">
    <property type="entry name" value="ZF_RING_2"/>
    <property type="match status" value="1"/>
</dbReference>
<feature type="region of interest" description="Disordered" evidence="10">
    <location>
        <begin position="133"/>
        <end position="167"/>
    </location>
</feature>
<dbReference type="GO" id="GO:0005737">
    <property type="term" value="C:cytoplasm"/>
    <property type="evidence" value="ECO:0007669"/>
    <property type="project" value="TreeGrafter"/>
</dbReference>
<evidence type="ECO:0000256" key="8">
    <source>
        <dbReference type="ARBA" id="ARBA00022840"/>
    </source>
</evidence>
<dbReference type="GO" id="GO:0016787">
    <property type="term" value="F:hydrolase activity"/>
    <property type="evidence" value="ECO:0007669"/>
    <property type="project" value="UniProtKB-KW"/>
</dbReference>
<reference evidence="14 15" key="1">
    <citation type="submission" date="2014-04" db="EMBL/GenBank/DDBJ databases">
        <title>Evolutionary Origins and Diversification of the Mycorrhizal Mutualists.</title>
        <authorList>
            <consortium name="DOE Joint Genome Institute"/>
            <consortium name="Mycorrhizal Genomics Consortium"/>
            <person name="Kohler A."/>
            <person name="Kuo A."/>
            <person name="Nagy L.G."/>
            <person name="Floudas D."/>
            <person name="Copeland A."/>
            <person name="Barry K.W."/>
            <person name="Cichocki N."/>
            <person name="Veneault-Fourrey C."/>
            <person name="LaButti K."/>
            <person name="Lindquist E.A."/>
            <person name="Lipzen A."/>
            <person name="Lundell T."/>
            <person name="Morin E."/>
            <person name="Murat C."/>
            <person name="Riley R."/>
            <person name="Ohm R."/>
            <person name="Sun H."/>
            <person name="Tunlid A."/>
            <person name="Henrissat B."/>
            <person name="Grigoriev I.V."/>
            <person name="Hibbett D.S."/>
            <person name="Martin F."/>
        </authorList>
    </citation>
    <scope>NUCLEOTIDE SEQUENCE [LARGE SCALE GENOMIC DNA]</scope>
    <source>
        <strain evidence="14 15">Koide BX008</strain>
    </source>
</reference>
<evidence type="ECO:0000256" key="9">
    <source>
        <dbReference type="PROSITE-ProRule" id="PRU00175"/>
    </source>
</evidence>
<dbReference type="FunCoup" id="A0A0C2W922">
    <property type="interactions" value="369"/>
</dbReference>
<comment type="similarity">
    <text evidence="1">Belongs to the SNF2/RAD54 helicase family.</text>
</comment>
<protein>
    <submittedName>
        <fullName evidence="14">Uncharacterized protein</fullName>
    </submittedName>
</protein>
<dbReference type="SUPFAM" id="SSF57850">
    <property type="entry name" value="RING/U-box"/>
    <property type="match status" value="1"/>
</dbReference>